<feature type="coiled-coil region" evidence="1">
    <location>
        <begin position="33"/>
        <end position="60"/>
    </location>
</feature>
<evidence type="ECO:0000256" key="2">
    <source>
        <dbReference type="SAM" id="SignalP"/>
    </source>
</evidence>
<evidence type="ECO:0000313" key="4">
    <source>
        <dbReference type="Proteomes" id="UP000094769"/>
    </source>
</evidence>
<organism evidence="3 4">
    <name type="scientific">Candidatus Thiodiazotropha endolucinida</name>
    <dbReference type="NCBI Taxonomy" id="1655433"/>
    <lineage>
        <taxon>Bacteria</taxon>
        <taxon>Pseudomonadati</taxon>
        <taxon>Pseudomonadota</taxon>
        <taxon>Gammaproteobacteria</taxon>
        <taxon>Chromatiales</taxon>
        <taxon>Sedimenticolaceae</taxon>
        <taxon>Candidatus Thiodiazotropha</taxon>
    </lineage>
</organism>
<keyword evidence="2" id="KW-0732">Signal</keyword>
<sequence length="65" mass="7178">MLSRKLLSAAIVAKLAIPATATSADSVEMTKVSRVFEQMKAENERKIETLEKRLKAAGHRDIPVQ</sequence>
<dbReference type="AlphaFoldDB" id="A0A7Z0VLJ6"/>
<name>A0A7Z0VLJ6_9GAMM</name>
<evidence type="ECO:0000313" key="3">
    <source>
        <dbReference type="EMBL" id="ODJ87575.1"/>
    </source>
</evidence>
<feature type="chain" id="PRO_5031224813" description="Porin" evidence="2">
    <location>
        <begin position="22"/>
        <end position="65"/>
    </location>
</feature>
<dbReference type="Proteomes" id="UP000094769">
    <property type="component" value="Unassembled WGS sequence"/>
</dbReference>
<keyword evidence="4" id="KW-1185">Reference proteome</keyword>
<keyword evidence="1" id="KW-0175">Coiled coil</keyword>
<accession>A0A7Z0VLJ6</accession>
<dbReference type="RefSeq" id="WP_069124874.1">
    <property type="nucleotide sequence ID" value="NZ_MARB01000011.1"/>
</dbReference>
<feature type="signal peptide" evidence="2">
    <location>
        <begin position="1"/>
        <end position="21"/>
    </location>
</feature>
<evidence type="ECO:0008006" key="5">
    <source>
        <dbReference type="Google" id="ProtNLM"/>
    </source>
</evidence>
<protein>
    <recommendedName>
        <fullName evidence="5">Porin</fullName>
    </recommendedName>
</protein>
<gene>
    <name evidence="3" type="ORF">CODIS_22870</name>
</gene>
<comment type="caution">
    <text evidence="3">The sequence shown here is derived from an EMBL/GenBank/DDBJ whole genome shotgun (WGS) entry which is preliminary data.</text>
</comment>
<evidence type="ECO:0000256" key="1">
    <source>
        <dbReference type="SAM" id="Coils"/>
    </source>
</evidence>
<dbReference type="EMBL" id="MARB01000011">
    <property type="protein sequence ID" value="ODJ87575.1"/>
    <property type="molecule type" value="Genomic_DNA"/>
</dbReference>
<reference evidence="3 4" key="1">
    <citation type="submission" date="2016-06" db="EMBL/GenBank/DDBJ databases">
        <title>Genome sequence of endosymbiont of Candidatus Endolucinida thiodiazotropha.</title>
        <authorList>
            <person name="Poehlein A."/>
            <person name="Koenig S."/>
            <person name="Heiden S.E."/>
            <person name="Thuermer A."/>
            <person name="Voget S."/>
            <person name="Daniel R."/>
            <person name="Markert S."/>
            <person name="Gros O."/>
            <person name="Schweder T."/>
        </authorList>
    </citation>
    <scope>NUCLEOTIDE SEQUENCE [LARGE SCALE GENOMIC DNA]</scope>
    <source>
        <strain evidence="3 4">COS</strain>
    </source>
</reference>
<proteinExistence type="predicted"/>